<evidence type="ECO:0000313" key="2">
    <source>
        <dbReference type="Proteomes" id="UP001500909"/>
    </source>
</evidence>
<reference evidence="2" key="1">
    <citation type="journal article" date="2019" name="Int. J. Syst. Evol. Microbiol.">
        <title>The Global Catalogue of Microorganisms (GCM) 10K type strain sequencing project: providing services to taxonomists for standard genome sequencing and annotation.</title>
        <authorList>
            <consortium name="The Broad Institute Genomics Platform"/>
            <consortium name="The Broad Institute Genome Sequencing Center for Infectious Disease"/>
            <person name="Wu L."/>
            <person name="Ma J."/>
        </authorList>
    </citation>
    <scope>NUCLEOTIDE SEQUENCE [LARGE SCALE GENOMIC DNA]</scope>
    <source>
        <strain evidence="2">JCM 4805</strain>
    </source>
</reference>
<keyword evidence="2" id="KW-1185">Reference proteome</keyword>
<sequence length="118" mass="12289">MISFIETQKMTDLSVVATCPLGSSLRGTGLSGAGLSGSIGLSGVAAARPASLAILPIRERSERPTKAPEVAAAANAHAFAFAAANGAESRTQYATTQYFTQQNDMWAFRGLEPWSDPA</sequence>
<gene>
    <name evidence="1" type="ORF">GCM10010361_19770</name>
</gene>
<accession>A0ABP3JJP5</accession>
<comment type="caution">
    <text evidence="1">The sequence shown here is derived from an EMBL/GenBank/DDBJ whole genome shotgun (WGS) entry which is preliminary data.</text>
</comment>
<evidence type="ECO:0000313" key="1">
    <source>
        <dbReference type="EMBL" id="GAA0455760.1"/>
    </source>
</evidence>
<protein>
    <submittedName>
        <fullName evidence="1">Uncharacterized protein</fullName>
    </submittedName>
</protein>
<dbReference type="EMBL" id="BAAABY010000013">
    <property type="protein sequence ID" value="GAA0455760.1"/>
    <property type="molecule type" value="Genomic_DNA"/>
</dbReference>
<dbReference type="RefSeq" id="WP_346094585.1">
    <property type="nucleotide sequence ID" value="NZ_BAAABY010000013.1"/>
</dbReference>
<name>A0ABP3JJP5_9ACTN</name>
<dbReference type="Proteomes" id="UP001500909">
    <property type="component" value="Unassembled WGS sequence"/>
</dbReference>
<organism evidence="1 2">
    <name type="scientific">Streptomyces olivaceiscleroticus</name>
    <dbReference type="NCBI Taxonomy" id="68245"/>
    <lineage>
        <taxon>Bacteria</taxon>
        <taxon>Bacillati</taxon>
        <taxon>Actinomycetota</taxon>
        <taxon>Actinomycetes</taxon>
        <taxon>Kitasatosporales</taxon>
        <taxon>Streptomycetaceae</taxon>
        <taxon>Streptomyces</taxon>
    </lineage>
</organism>
<proteinExistence type="predicted"/>